<organism evidence="1 2">
    <name type="scientific">Nicotiana tabacum</name>
    <name type="common">Common tobacco</name>
    <dbReference type="NCBI Taxonomy" id="4097"/>
    <lineage>
        <taxon>Eukaryota</taxon>
        <taxon>Viridiplantae</taxon>
        <taxon>Streptophyta</taxon>
        <taxon>Embryophyta</taxon>
        <taxon>Tracheophyta</taxon>
        <taxon>Spermatophyta</taxon>
        <taxon>Magnoliopsida</taxon>
        <taxon>eudicotyledons</taxon>
        <taxon>Gunneridae</taxon>
        <taxon>Pentapetalae</taxon>
        <taxon>asterids</taxon>
        <taxon>lamiids</taxon>
        <taxon>Solanales</taxon>
        <taxon>Solanaceae</taxon>
        <taxon>Nicotianoideae</taxon>
        <taxon>Nicotianeae</taxon>
        <taxon>Nicotiana</taxon>
    </lineage>
</organism>
<sequence length="381" mass="42863">MVKEGIVLGHKVTAHGIEVDRAKVDVIARLPPPMSVKSIRSFLGYAGFNRRFIKNLSSITKPLTALLAKDVNDVAVGAILGQRKEKMFRPIYYASRTLNDAQVNYATTEKEFFAVVFSFDKFRSYLVGSKVNIHTDHSSLKYLLSKKDSKPRRVDMREEFPNEQIFSIVVISKRPPWYADVANFLASRLLSRDLSRDQRRKLQDGVIRKCVSEGEMASILSHCHDGAAGSHYGGNRTASKVMTVSACRKDWSAKLDEALWAYRTAFKTTIWTSPFKLVYGKSCHLPVGIEHKAYWAVKMLNLDLSIASTMSHRPSKHSNTGTSEVASSSRRRGRQAPPSALVEEEEKYIDPDVNVVPGCKYGIRVVPAHARIWYQTLVPSR</sequence>
<evidence type="ECO:0000313" key="2">
    <source>
        <dbReference type="RefSeq" id="XP_075103701.1"/>
    </source>
</evidence>
<proteinExistence type="predicted"/>
<gene>
    <name evidence="2" type="primary">LOC142178270</name>
</gene>
<dbReference type="Proteomes" id="UP000790787">
    <property type="component" value="Chromosome 24"/>
</dbReference>
<evidence type="ECO:0000313" key="1">
    <source>
        <dbReference type="Proteomes" id="UP000790787"/>
    </source>
</evidence>
<name>A0AC58U2I3_TOBAC</name>
<reference evidence="2" key="2">
    <citation type="submission" date="2025-08" db="UniProtKB">
        <authorList>
            <consortium name="RefSeq"/>
        </authorList>
    </citation>
    <scope>IDENTIFICATION</scope>
    <source>
        <tissue evidence="2">Leaf</tissue>
    </source>
</reference>
<reference evidence="1" key="1">
    <citation type="journal article" date="2014" name="Nat. Commun.">
        <title>The tobacco genome sequence and its comparison with those of tomato and potato.</title>
        <authorList>
            <person name="Sierro N."/>
            <person name="Battey J.N."/>
            <person name="Ouadi S."/>
            <person name="Bakaher N."/>
            <person name="Bovet L."/>
            <person name="Willig A."/>
            <person name="Goepfert S."/>
            <person name="Peitsch M.C."/>
            <person name="Ivanov N.V."/>
        </authorList>
    </citation>
    <scope>NUCLEOTIDE SEQUENCE [LARGE SCALE GENOMIC DNA]</scope>
</reference>
<accession>A0AC58U2I3</accession>
<keyword evidence="1" id="KW-1185">Reference proteome</keyword>
<dbReference type="RefSeq" id="XP_075103701.1">
    <property type="nucleotide sequence ID" value="XM_075247600.1"/>
</dbReference>
<protein>
    <submittedName>
        <fullName evidence="2">Uncharacterized protein LOC142178270</fullName>
    </submittedName>
</protein>